<evidence type="ECO:0000313" key="8">
    <source>
        <dbReference type="Proteomes" id="UP000256877"/>
    </source>
</evidence>
<dbReference type="Proteomes" id="UP000257123">
    <property type="component" value="Unassembled WGS sequence"/>
</dbReference>
<dbReference type="Proteomes" id="UP000256877">
    <property type="component" value="Unassembled WGS sequence"/>
</dbReference>
<sequence>MPRSRAVLEFVRQRGCVRVSDVAEAFGISRPSATRHLRRLRDAGYLRMYTLGPVAYYCDGEFVEAMSRHPLWGRFVEAVATKAKNGRVSVRLYKLLLRLGIEPIAVNMTTAALLLSQMFRYCEKRGRVQVCQ</sequence>
<dbReference type="InterPro" id="IPR001034">
    <property type="entry name" value="DeoR_HTH"/>
</dbReference>
<feature type="domain" description="HTH iclR-type" evidence="5">
    <location>
        <begin position="1"/>
        <end position="53"/>
    </location>
</feature>
<feature type="domain" description="HTH arsR-type" evidence="3">
    <location>
        <begin position="1"/>
        <end position="78"/>
    </location>
</feature>
<accession>A0A371R1D8</accession>
<gene>
    <name evidence="6" type="ORF">CGL51_03570</name>
    <name evidence="7" type="ORF">CGL52_02060</name>
</gene>
<dbReference type="InterPro" id="IPR036390">
    <property type="entry name" value="WH_DNA-bd_sf"/>
</dbReference>
<dbReference type="SUPFAM" id="SSF46785">
    <property type="entry name" value="Winged helix' DNA-binding domain"/>
    <property type="match status" value="1"/>
</dbReference>
<reference evidence="8 9" key="1">
    <citation type="submission" date="2017-07" db="EMBL/GenBank/DDBJ databases">
        <title>Draft genome sequence of aerobic hyperthermophilic archaea, Pyrobaculum aerophilum YKB31 and YKB32.</title>
        <authorList>
            <person name="Mochizuki T."/>
            <person name="Berliner A.J."/>
            <person name="Yoshida-Takashima Y."/>
            <person name="Takaki Y."/>
            <person name="Nunoura T."/>
            <person name="Takai K."/>
        </authorList>
    </citation>
    <scope>NUCLEOTIDE SEQUENCE [LARGE SCALE GENOMIC DNA]</scope>
    <source>
        <strain evidence="6 9">YKB31</strain>
        <strain evidence="7 8">YKB32</strain>
    </source>
</reference>
<dbReference type="AlphaFoldDB" id="A0A371R1D8"/>
<dbReference type="EMBL" id="NMUF01000003">
    <property type="protein sequence ID" value="RFB00145.1"/>
    <property type="molecule type" value="Genomic_DNA"/>
</dbReference>
<evidence type="ECO:0000259" key="5">
    <source>
        <dbReference type="PROSITE" id="PS51077"/>
    </source>
</evidence>
<dbReference type="InterPro" id="IPR036388">
    <property type="entry name" value="WH-like_DNA-bd_sf"/>
</dbReference>
<protein>
    <submittedName>
        <fullName evidence="6">Uncharacterized protein</fullName>
    </submittedName>
</protein>
<feature type="domain" description="HTH deoR-type" evidence="4">
    <location>
        <begin position="1"/>
        <end position="55"/>
    </location>
</feature>
<dbReference type="Pfam" id="PF13338">
    <property type="entry name" value="AbiEi_4"/>
    <property type="match status" value="1"/>
</dbReference>
<dbReference type="InterPro" id="IPR025159">
    <property type="entry name" value="AbiEi_N"/>
</dbReference>
<dbReference type="CDD" id="cd00090">
    <property type="entry name" value="HTH_ARSR"/>
    <property type="match status" value="1"/>
</dbReference>
<evidence type="ECO:0000313" key="6">
    <source>
        <dbReference type="EMBL" id="RFA97292.1"/>
    </source>
</evidence>
<dbReference type="InterPro" id="IPR001845">
    <property type="entry name" value="HTH_ArsR_DNA-bd_dom"/>
</dbReference>
<evidence type="ECO:0000259" key="4">
    <source>
        <dbReference type="PROSITE" id="PS51000"/>
    </source>
</evidence>
<evidence type="ECO:0000313" key="9">
    <source>
        <dbReference type="Proteomes" id="UP000257123"/>
    </source>
</evidence>
<dbReference type="InterPro" id="IPR005471">
    <property type="entry name" value="Tscrpt_reg_IclR_N"/>
</dbReference>
<evidence type="ECO:0000259" key="3">
    <source>
        <dbReference type="PROSITE" id="PS50987"/>
    </source>
</evidence>
<dbReference type="PROSITE" id="PS50987">
    <property type="entry name" value="HTH_ARSR_2"/>
    <property type="match status" value="1"/>
</dbReference>
<keyword evidence="1" id="KW-0805">Transcription regulation</keyword>
<evidence type="ECO:0000256" key="1">
    <source>
        <dbReference type="ARBA" id="ARBA00023015"/>
    </source>
</evidence>
<dbReference type="Gene3D" id="1.10.10.10">
    <property type="entry name" value="Winged helix-like DNA-binding domain superfamily/Winged helix DNA-binding domain"/>
    <property type="match status" value="1"/>
</dbReference>
<dbReference type="InterPro" id="IPR011991">
    <property type="entry name" value="ArsR-like_HTH"/>
</dbReference>
<keyword evidence="2" id="KW-0804">Transcription</keyword>
<dbReference type="RefSeq" id="WP_116420708.1">
    <property type="nucleotide sequence ID" value="NZ_NMUE01000007.1"/>
</dbReference>
<dbReference type="EMBL" id="NMUE01000007">
    <property type="protein sequence ID" value="RFA97292.1"/>
    <property type="molecule type" value="Genomic_DNA"/>
</dbReference>
<dbReference type="GO" id="GO:0003700">
    <property type="term" value="F:DNA-binding transcription factor activity"/>
    <property type="evidence" value="ECO:0007669"/>
    <property type="project" value="InterPro"/>
</dbReference>
<dbReference type="PROSITE" id="PS51077">
    <property type="entry name" value="HTH_ICLR"/>
    <property type="match status" value="1"/>
</dbReference>
<organism evidence="6 9">
    <name type="scientific">Pyrobaculum aerophilum</name>
    <dbReference type="NCBI Taxonomy" id="13773"/>
    <lineage>
        <taxon>Archaea</taxon>
        <taxon>Thermoproteota</taxon>
        <taxon>Thermoprotei</taxon>
        <taxon>Thermoproteales</taxon>
        <taxon>Thermoproteaceae</taxon>
        <taxon>Pyrobaculum</taxon>
    </lineage>
</organism>
<dbReference type="GO" id="GO:0003677">
    <property type="term" value="F:DNA binding"/>
    <property type="evidence" value="ECO:0007669"/>
    <property type="project" value="InterPro"/>
</dbReference>
<proteinExistence type="predicted"/>
<dbReference type="PROSITE" id="PS51000">
    <property type="entry name" value="HTH_DEOR_2"/>
    <property type="match status" value="1"/>
</dbReference>
<name>A0A371R1D8_9CREN</name>
<evidence type="ECO:0000256" key="2">
    <source>
        <dbReference type="ARBA" id="ARBA00023163"/>
    </source>
</evidence>
<evidence type="ECO:0000313" key="7">
    <source>
        <dbReference type="EMBL" id="RFB00145.1"/>
    </source>
</evidence>
<comment type="caution">
    <text evidence="6">The sequence shown here is derived from an EMBL/GenBank/DDBJ whole genome shotgun (WGS) entry which is preliminary data.</text>
</comment>